<sequence length="148" mass="15863">MKKRTGWIITGSIVGALAVAIAIPVVLDFQIEKTMYAIADRFVPEPGWTLGGESASDHYQCSGMTGPCDSFGRFYHVDVPLSRDELATKISAAGWVGKVSGGCEPQPEAQSQVLLCTAEGVTDGYRFTVQLTESVGAEILNVRLNKIP</sequence>
<evidence type="ECO:0000313" key="1">
    <source>
        <dbReference type="EMBL" id="MCI4659724.1"/>
    </source>
</evidence>
<protein>
    <submittedName>
        <fullName evidence="1">Uncharacterized protein</fullName>
    </submittedName>
</protein>
<dbReference type="RefSeq" id="WP_243013215.1">
    <property type="nucleotide sequence ID" value="NZ_JALGAR010000006.1"/>
</dbReference>
<accession>A0AA41UIN4</accession>
<evidence type="ECO:0000313" key="2">
    <source>
        <dbReference type="Proteomes" id="UP001165341"/>
    </source>
</evidence>
<dbReference type="Proteomes" id="UP001165341">
    <property type="component" value="Unassembled WGS sequence"/>
</dbReference>
<dbReference type="AlphaFoldDB" id="A0AA41UIN4"/>
<proteinExistence type="predicted"/>
<comment type="caution">
    <text evidence="1">The sequence shown here is derived from an EMBL/GenBank/DDBJ whole genome shotgun (WGS) entry which is preliminary data.</text>
</comment>
<name>A0AA41UIN4_9MICO</name>
<gene>
    <name evidence="1" type="ORF">MQH31_18110</name>
</gene>
<dbReference type="EMBL" id="JALGAR010000006">
    <property type="protein sequence ID" value="MCI4659724.1"/>
    <property type="molecule type" value="Genomic_DNA"/>
</dbReference>
<reference evidence="1" key="1">
    <citation type="submission" date="2022-03" db="EMBL/GenBank/DDBJ databases">
        <title>Cryobacterium sp. nov. strain ZS14-85, isolated from Antarctic soil.</title>
        <authorList>
            <person name="Li J."/>
            <person name="Niu G."/>
        </authorList>
    </citation>
    <scope>NUCLEOTIDE SEQUENCE</scope>
    <source>
        <strain evidence="1">ZS14-85</strain>
    </source>
</reference>
<organism evidence="1 2">
    <name type="scientific">Cryobacterium zhongshanensis</name>
    <dbReference type="NCBI Taxonomy" id="2928153"/>
    <lineage>
        <taxon>Bacteria</taxon>
        <taxon>Bacillati</taxon>
        <taxon>Actinomycetota</taxon>
        <taxon>Actinomycetes</taxon>
        <taxon>Micrococcales</taxon>
        <taxon>Microbacteriaceae</taxon>
        <taxon>Cryobacterium</taxon>
    </lineage>
</organism>
<keyword evidence="2" id="KW-1185">Reference proteome</keyword>